<dbReference type="RefSeq" id="WP_338393006.1">
    <property type="nucleotide sequence ID" value="NZ_AP025314.1"/>
</dbReference>
<comment type="similarity">
    <text evidence="6 7">Belongs to the class I-like SAM-binding methyltransferase superfamily. C5-methyltransferase family.</text>
</comment>
<dbReference type="PROSITE" id="PS51679">
    <property type="entry name" value="SAM_MT_C5"/>
    <property type="match status" value="1"/>
</dbReference>
<keyword evidence="10" id="KW-1185">Reference proteome</keyword>
<dbReference type="Gene3D" id="3.90.120.10">
    <property type="entry name" value="DNA Methylase, subunit A, domain 2"/>
    <property type="match status" value="1"/>
</dbReference>
<dbReference type="PROSITE" id="PS00094">
    <property type="entry name" value="C5_MTASE_1"/>
    <property type="match status" value="1"/>
</dbReference>
<dbReference type="KEGG" id="fax:FUAX_01270"/>
<comment type="catalytic activity">
    <reaction evidence="5 8">
        <text>a 2'-deoxycytidine in DNA + S-adenosyl-L-methionine = a 5-methyl-2'-deoxycytidine in DNA + S-adenosyl-L-homocysteine + H(+)</text>
        <dbReference type="Rhea" id="RHEA:13681"/>
        <dbReference type="Rhea" id="RHEA-COMP:11369"/>
        <dbReference type="Rhea" id="RHEA-COMP:11370"/>
        <dbReference type="ChEBI" id="CHEBI:15378"/>
        <dbReference type="ChEBI" id="CHEBI:57856"/>
        <dbReference type="ChEBI" id="CHEBI:59789"/>
        <dbReference type="ChEBI" id="CHEBI:85452"/>
        <dbReference type="ChEBI" id="CHEBI:85454"/>
        <dbReference type="EC" id="2.1.1.37"/>
    </reaction>
</comment>
<reference evidence="9 10" key="1">
    <citation type="submission" date="2021-12" db="EMBL/GenBank/DDBJ databases">
        <title>Genome sequencing of bacteria with rrn-lacking chromosome and rrn-plasmid.</title>
        <authorList>
            <person name="Anda M."/>
            <person name="Iwasaki W."/>
        </authorList>
    </citation>
    <scope>NUCLEOTIDE SEQUENCE [LARGE SCALE GENOMIC DNA]</scope>
    <source>
        <strain evidence="9 10">DSM 100852</strain>
    </source>
</reference>
<evidence type="ECO:0000256" key="8">
    <source>
        <dbReference type="RuleBase" id="RU000417"/>
    </source>
</evidence>
<evidence type="ECO:0000256" key="2">
    <source>
        <dbReference type="ARBA" id="ARBA00022679"/>
    </source>
</evidence>
<feature type="active site" evidence="6">
    <location>
        <position position="121"/>
    </location>
</feature>
<dbReference type="NCBIfam" id="TIGR00675">
    <property type="entry name" value="dcm"/>
    <property type="match status" value="1"/>
</dbReference>
<name>A0AAU9D695_9BACT</name>
<dbReference type="EMBL" id="AP025314">
    <property type="protein sequence ID" value="BDD07695.1"/>
    <property type="molecule type" value="Genomic_DNA"/>
</dbReference>
<evidence type="ECO:0000256" key="7">
    <source>
        <dbReference type="RuleBase" id="RU000416"/>
    </source>
</evidence>
<accession>A0AAU9D695</accession>
<evidence type="ECO:0000256" key="6">
    <source>
        <dbReference type="PROSITE-ProRule" id="PRU01016"/>
    </source>
</evidence>
<dbReference type="PRINTS" id="PR00105">
    <property type="entry name" value="C5METTRFRASE"/>
</dbReference>
<dbReference type="GO" id="GO:0003886">
    <property type="term" value="F:DNA (cytosine-5-)-methyltransferase activity"/>
    <property type="evidence" value="ECO:0007669"/>
    <property type="project" value="UniProtKB-EC"/>
</dbReference>
<dbReference type="EC" id="2.1.1.37" evidence="8"/>
<keyword evidence="1 6" id="KW-0489">Methyltransferase</keyword>
<dbReference type="PANTHER" id="PTHR10629:SF52">
    <property type="entry name" value="DNA (CYTOSINE-5)-METHYLTRANSFERASE 1"/>
    <property type="match status" value="1"/>
</dbReference>
<evidence type="ECO:0000313" key="9">
    <source>
        <dbReference type="EMBL" id="BDD07695.1"/>
    </source>
</evidence>
<evidence type="ECO:0000313" key="10">
    <source>
        <dbReference type="Proteomes" id="UP001348817"/>
    </source>
</evidence>
<keyword evidence="2 6" id="KW-0808">Transferase</keyword>
<dbReference type="InterPro" id="IPR001525">
    <property type="entry name" value="C5_MeTfrase"/>
</dbReference>
<dbReference type="InterPro" id="IPR018117">
    <property type="entry name" value="C5_DNA_meth_AS"/>
</dbReference>
<sequence length="423" mass="47435">MNQPTKKVLSLFSGCGGMDLGFEGGFSVHKANLNPIANFGWIEGPTDSEQVLLKKNRFETVFANDINPDAQTAWTHFFKKSFGYSPTTFRLESVVDIVKRHKAGENILPKNVDVVTGGFPCQDFSLSGKRNGLNSHKDHTGKIIGDEDIPSIETRGQLYCWMKEVIEICQPKVFVAENVKGLVNLGDVKDIIQKDFSATSNDGYLVVSPQVLAAWKFGIPQNRERVIFIGFKRSALTPEALEALSMEDIPKEFDPYPKATHTKPVKKDVPEELSETKLSDILSDLPEPDGVTDLSHRHYSKAKFMGKHCQGQGEISLNGISPTIRAEHHGNIEFRRLNAHNGGKNIKELQAGKPQRRLSLRECARIQTFPDDFEFVIPATGKTRKRWDLSPSQGYKVIGNAVPPFLAYHIARNLEEKWNLFFK</sequence>
<gene>
    <name evidence="9" type="ORF">FUAX_01270</name>
</gene>
<dbReference type="PROSITE" id="PS00095">
    <property type="entry name" value="C5_MTASE_2"/>
    <property type="match status" value="1"/>
</dbReference>
<dbReference type="GO" id="GO:0003677">
    <property type="term" value="F:DNA binding"/>
    <property type="evidence" value="ECO:0007669"/>
    <property type="project" value="TreeGrafter"/>
</dbReference>
<dbReference type="GO" id="GO:0044027">
    <property type="term" value="P:negative regulation of gene expression via chromosomal CpG island methylation"/>
    <property type="evidence" value="ECO:0007669"/>
    <property type="project" value="TreeGrafter"/>
</dbReference>
<evidence type="ECO:0000256" key="3">
    <source>
        <dbReference type="ARBA" id="ARBA00022691"/>
    </source>
</evidence>
<dbReference type="GO" id="GO:0009307">
    <property type="term" value="P:DNA restriction-modification system"/>
    <property type="evidence" value="ECO:0007669"/>
    <property type="project" value="UniProtKB-KW"/>
</dbReference>
<dbReference type="InterPro" id="IPR031303">
    <property type="entry name" value="C5_meth_CS"/>
</dbReference>
<dbReference type="Gene3D" id="3.40.50.150">
    <property type="entry name" value="Vaccinia Virus protein VP39"/>
    <property type="match status" value="1"/>
</dbReference>
<keyword evidence="3 6" id="KW-0949">S-adenosyl-L-methionine</keyword>
<dbReference type="PANTHER" id="PTHR10629">
    <property type="entry name" value="CYTOSINE-SPECIFIC METHYLTRANSFERASE"/>
    <property type="match status" value="1"/>
</dbReference>
<protein>
    <recommendedName>
        <fullName evidence="8">Cytosine-specific methyltransferase</fullName>
        <ecNumber evidence="8">2.1.1.37</ecNumber>
    </recommendedName>
</protein>
<dbReference type="Pfam" id="PF00145">
    <property type="entry name" value="DNA_methylase"/>
    <property type="match status" value="1"/>
</dbReference>
<evidence type="ECO:0000256" key="1">
    <source>
        <dbReference type="ARBA" id="ARBA00022603"/>
    </source>
</evidence>
<dbReference type="Proteomes" id="UP001348817">
    <property type="component" value="Chromosome"/>
</dbReference>
<evidence type="ECO:0000256" key="4">
    <source>
        <dbReference type="ARBA" id="ARBA00022747"/>
    </source>
</evidence>
<dbReference type="InterPro" id="IPR029063">
    <property type="entry name" value="SAM-dependent_MTases_sf"/>
</dbReference>
<dbReference type="REBASE" id="764152">
    <property type="entry name" value="M.Fax2ORF1270P"/>
</dbReference>
<evidence type="ECO:0000256" key="5">
    <source>
        <dbReference type="ARBA" id="ARBA00047422"/>
    </source>
</evidence>
<dbReference type="AlphaFoldDB" id="A0AAU9D695"/>
<keyword evidence="4" id="KW-0680">Restriction system</keyword>
<dbReference type="GO" id="GO:0032259">
    <property type="term" value="P:methylation"/>
    <property type="evidence" value="ECO:0007669"/>
    <property type="project" value="UniProtKB-KW"/>
</dbReference>
<proteinExistence type="inferred from homology"/>
<dbReference type="SUPFAM" id="SSF53335">
    <property type="entry name" value="S-adenosyl-L-methionine-dependent methyltransferases"/>
    <property type="match status" value="1"/>
</dbReference>
<dbReference type="InterPro" id="IPR050390">
    <property type="entry name" value="C5-Methyltransferase"/>
</dbReference>
<organism evidence="9 10">
    <name type="scientific">Fulvitalea axinellae</name>
    <dbReference type="NCBI Taxonomy" id="1182444"/>
    <lineage>
        <taxon>Bacteria</taxon>
        <taxon>Pseudomonadati</taxon>
        <taxon>Bacteroidota</taxon>
        <taxon>Cytophagia</taxon>
        <taxon>Cytophagales</taxon>
        <taxon>Persicobacteraceae</taxon>
        <taxon>Fulvitalea</taxon>
    </lineage>
</organism>